<dbReference type="InterPro" id="IPR018062">
    <property type="entry name" value="HTH_AraC-typ_CS"/>
</dbReference>
<dbReference type="PROSITE" id="PS01124">
    <property type="entry name" value="HTH_ARAC_FAMILY_2"/>
    <property type="match status" value="1"/>
</dbReference>
<name>A0A0H3G4P6_ZYMMA</name>
<dbReference type="PRINTS" id="PR00032">
    <property type="entry name" value="HTHARAC"/>
</dbReference>
<reference evidence="5 6" key="1">
    <citation type="journal article" date="2011" name="J. Bacteriol.">
        <title>Genome sequence of the ethanol-producing Zymomonas mobilis subsp. mobilis lectotype strain ATCC 10988.</title>
        <authorList>
            <person name="Pappas K.M."/>
            <person name="Kouvelis V.N."/>
            <person name="Saunders E."/>
            <person name="Brettin T.S."/>
            <person name="Bruce D."/>
            <person name="Detter C."/>
            <person name="Balakireva M."/>
            <person name="Han C.S."/>
            <person name="Savvakis G."/>
            <person name="Kyrpides N.C."/>
            <person name="Typas M.A."/>
        </authorList>
    </citation>
    <scope>NUCLEOTIDE SEQUENCE [LARGE SCALE GENOMIC DNA]</scope>
    <source>
        <strain evidence="6">ATCC 10988 / DSM 424 / CCUG 17860 / LMG 404 / NCIMB 8938 / NRRL B-806 / ZM1</strain>
        <plasmid evidence="5">pZMOB03</plasmid>
    </source>
</reference>
<dbReference type="OrthoDB" id="644174at2"/>
<dbReference type="AlphaFoldDB" id="A0A0H3G4P6"/>
<dbReference type="GO" id="GO:0043565">
    <property type="term" value="F:sequence-specific DNA binding"/>
    <property type="evidence" value="ECO:0007669"/>
    <property type="project" value="InterPro"/>
</dbReference>
<evidence type="ECO:0000259" key="4">
    <source>
        <dbReference type="PROSITE" id="PS01124"/>
    </source>
</evidence>
<dbReference type="eggNOG" id="COG2207">
    <property type="taxonomic scope" value="Bacteria"/>
</dbReference>
<keyword evidence="3" id="KW-0804">Transcription</keyword>
<dbReference type="KEGG" id="zmm:Zmob_1812"/>
<dbReference type="GO" id="GO:0003700">
    <property type="term" value="F:DNA-binding transcription factor activity"/>
    <property type="evidence" value="ECO:0007669"/>
    <property type="project" value="InterPro"/>
</dbReference>
<keyword evidence="2" id="KW-0238">DNA-binding</keyword>
<dbReference type="Gene3D" id="1.10.10.60">
    <property type="entry name" value="Homeodomain-like"/>
    <property type="match status" value="1"/>
</dbReference>
<protein>
    <submittedName>
        <fullName evidence="5">Transcriptional regulator, AraC family</fullName>
    </submittedName>
</protein>
<dbReference type="PROSITE" id="PS00041">
    <property type="entry name" value="HTH_ARAC_FAMILY_1"/>
    <property type="match status" value="1"/>
</dbReference>
<feature type="domain" description="HTH araC/xylS-type" evidence="4">
    <location>
        <begin position="196"/>
        <end position="292"/>
    </location>
</feature>
<dbReference type="PANTHER" id="PTHR47893:SF1">
    <property type="entry name" value="REGULATORY PROTEIN PCHR"/>
    <property type="match status" value="1"/>
</dbReference>
<geneLocation type="plasmid" evidence="5 6">
    <name>pZMOB03</name>
</geneLocation>
<gene>
    <name evidence="5" type="ordered locus">Zmob_1812</name>
</gene>
<evidence type="ECO:0000313" key="5">
    <source>
        <dbReference type="EMBL" id="AEH63605.1"/>
    </source>
</evidence>
<accession>A0A0H3G4P6</accession>
<dbReference type="SUPFAM" id="SSF46689">
    <property type="entry name" value="Homeodomain-like"/>
    <property type="match status" value="1"/>
</dbReference>
<dbReference type="InterPro" id="IPR018060">
    <property type="entry name" value="HTH_AraC"/>
</dbReference>
<dbReference type="EMBL" id="CP002853">
    <property type="protein sequence ID" value="AEH63605.1"/>
    <property type="molecule type" value="Genomic_DNA"/>
</dbReference>
<dbReference type="InterPro" id="IPR020449">
    <property type="entry name" value="Tscrpt_reg_AraC-type_HTH"/>
</dbReference>
<dbReference type="Pfam" id="PF12833">
    <property type="entry name" value="HTH_18"/>
    <property type="match status" value="1"/>
</dbReference>
<dbReference type="InterPro" id="IPR053142">
    <property type="entry name" value="PchR_regulatory_protein"/>
</dbReference>
<dbReference type="Proteomes" id="UP000001494">
    <property type="component" value="Plasmid pZMOB03"/>
</dbReference>
<evidence type="ECO:0000256" key="2">
    <source>
        <dbReference type="ARBA" id="ARBA00023125"/>
    </source>
</evidence>
<sequence length="293" mass="33244">MKNIRSSHIHIKHPSYLVGQSLLHPVFNQFHSGLSASWFTSENACSVEGVFDNASSVVRCLVILSGSCEIHIDEDIYILTSQDIVMANLQDSRFKINTSHDFSCLELHITLEFLEDIKTPSWETEIFTKRKILRKSKLCLPLRKAATSLCLSMQKGFHNAPLRCAMALAVIGHSFEHIQESHPQNTLSTIEKARLDKAYKLLLSRKDIAPRIIDLAKYSGLSATRLKTGFREIYGCGPYSLFQAHRMEHAKILLKKYSVTETAIQLGYSNISHFSAAFQRQFGKLPNTYRKKN</sequence>
<evidence type="ECO:0000313" key="6">
    <source>
        <dbReference type="Proteomes" id="UP000001494"/>
    </source>
</evidence>
<organism evidence="5 6">
    <name type="scientific">Zymomonas mobilis subsp. mobilis (strain ATCC 10988 / DSM 424 / LMG 404 / NCIMB 8938 / NRRL B-806 / ZM1)</name>
    <dbReference type="NCBI Taxonomy" id="555217"/>
    <lineage>
        <taxon>Bacteria</taxon>
        <taxon>Pseudomonadati</taxon>
        <taxon>Pseudomonadota</taxon>
        <taxon>Alphaproteobacteria</taxon>
        <taxon>Sphingomonadales</taxon>
        <taxon>Zymomonadaceae</taxon>
        <taxon>Zymomonas</taxon>
    </lineage>
</organism>
<dbReference type="PANTHER" id="PTHR47893">
    <property type="entry name" value="REGULATORY PROTEIN PCHR"/>
    <property type="match status" value="1"/>
</dbReference>
<proteinExistence type="predicted"/>
<keyword evidence="5" id="KW-0614">Plasmid</keyword>
<evidence type="ECO:0000256" key="1">
    <source>
        <dbReference type="ARBA" id="ARBA00023015"/>
    </source>
</evidence>
<dbReference type="HOGENOM" id="CLU_052345_4_2_5"/>
<evidence type="ECO:0000256" key="3">
    <source>
        <dbReference type="ARBA" id="ARBA00023163"/>
    </source>
</evidence>
<dbReference type="RefSeq" id="WP_014466416.1">
    <property type="nucleotide sequence ID" value="NC_017181.1"/>
</dbReference>
<keyword evidence="1" id="KW-0805">Transcription regulation</keyword>
<dbReference type="SMART" id="SM00342">
    <property type="entry name" value="HTH_ARAC"/>
    <property type="match status" value="1"/>
</dbReference>
<dbReference type="InterPro" id="IPR009057">
    <property type="entry name" value="Homeodomain-like_sf"/>
</dbReference>